<feature type="transmembrane region" description="Helical" evidence="1">
    <location>
        <begin position="245"/>
        <end position="265"/>
    </location>
</feature>
<accession>A0A5A5TJQ4</accession>
<proteinExistence type="predicted"/>
<dbReference type="OrthoDB" id="152848at2"/>
<reference evidence="2 3" key="1">
    <citation type="submission" date="2019-01" db="EMBL/GenBank/DDBJ databases">
        <title>Draft genome sequence of Dictyobacter sp. Uno17.</title>
        <authorList>
            <person name="Wang C.M."/>
            <person name="Zheng Y."/>
            <person name="Sakai Y."/>
            <person name="Abe K."/>
            <person name="Yokota A."/>
            <person name="Yabe S."/>
        </authorList>
    </citation>
    <scope>NUCLEOTIDE SEQUENCE [LARGE SCALE GENOMIC DNA]</scope>
    <source>
        <strain evidence="2 3">Uno17</strain>
    </source>
</reference>
<evidence type="ECO:0000313" key="3">
    <source>
        <dbReference type="Proteomes" id="UP000322530"/>
    </source>
</evidence>
<organism evidence="2 3">
    <name type="scientific">Dictyobacter arantiisoli</name>
    <dbReference type="NCBI Taxonomy" id="2014874"/>
    <lineage>
        <taxon>Bacteria</taxon>
        <taxon>Bacillati</taxon>
        <taxon>Chloroflexota</taxon>
        <taxon>Ktedonobacteria</taxon>
        <taxon>Ktedonobacterales</taxon>
        <taxon>Dictyobacteraceae</taxon>
        <taxon>Dictyobacter</taxon>
    </lineage>
</organism>
<dbReference type="Proteomes" id="UP000322530">
    <property type="component" value="Unassembled WGS sequence"/>
</dbReference>
<keyword evidence="1" id="KW-1133">Transmembrane helix</keyword>
<dbReference type="RefSeq" id="WP_149404140.1">
    <property type="nucleotide sequence ID" value="NZ_BIXY01000104.1"/>
</dbReference>
<feature type="transmembrane region" description="Helical" evidence="1">
    <location>
        <begin position="180"/>
        <end position="197"/>
    </location>
</feature>
<feature type="transmembrane region" description="Helical" evidence="1">
    <location>
        <begin position="126"/>
        <end position="146"/>
    </location>
</feature>
<gene>
    <name evidence="2" type="ORF">KDI_48700</name>
</gene>
<dbReference type="EMBL" id="BIXY01000104">
    <property type="protein sequence ID" value="GCF11306.1"/>
    <property type="molecule type" value="Genomic_DNA"/>
</dbReference>
<name>A0A5A5TJQ4_9CHLR</name>
<feature type="transmembrane region" description="Helical" evidence="1">
    <location>
        <begin position="217"/>
        <end position="238"/>
    </location>
</feature>
<dbReference type="AlphaFoldDB" id="A0A5A5TJQ4"/>
<protein>
    <submittedName>
        <fullName evidence="2">Uncharacterized protein</fullName>
    </submittedName>
</protein>
<feature type="transmembrane region" description="Helical" evidence="1">
    <location>
        <begin position="73"/>
        <end position="91"/>
    </location>
</feature>
<keyword evidence="3" id="KW-1185">Reference proteome</keyword>
<feature type="transmembrane region" description="Helical" evidence="1">
    <location>
        <begin position="33"/>
        <end position="53"/>
    </location>
</feature>
<comment type="caution">
    <text evidence="2">The sequence shown here is derived from an EMBL/GenBank/DDBJ whole genome shotgun (WGS) entry which is preliminary data.</text>
</comment>
<keyword evidence="1" id="KW-0812">Transmembrane</keyword>
<feature type="transmembrane region" description="Helical" evidence="1">
    <location>
        <begin position="152"/>
        <end position="173"/>
    </location>
</feature>
<evidence type="ECO:0000256" key="1">
    <source>
        <dbReference type="SAM" id="Phobius"/>
    </source>
</evidence>
<sequence>MSKQREAKQSRKSFTAFRGAFKYEFHMQLRRPVLWIVLLLSELLMLGLMSRLVTLHDLLLSLRLTPPMLTVVIWTNSINYLLPAALGILIADRLPRDKRTGVQELLTTLPGSQTARLFGKFLGSTLATLLPIFLFYCLGIAVILFLSRSLLVLPLALATFATIVLPGVLFVGACATALPTLIWPPLYQFLFLGYWFWGNLYVPRNIPTISTTILTPVGGYMSSGFFGYTLFPIAYASVFTGCMSLLLLLTLSILIILALGSYQNWQLQKL</sequence>
<keyword evidence="1" id="KW-0472">Membrane</keyword>
<evidence type="ECO:0000313" key="2">
    <source>
        <dbReference type="EMBL" id="GCF11306.1"/>
    </source>
</evidence>